<organism evidence="1 2">
    <name type="scientific">Parelaphostrongylus tenuis</name>
    <name type="common">Meningeal worm</name>
    <dbReference type="NCBI Taxonomy" id="148309"/>
    <lineage>
        <taxon>Eukaryota</taxon>
        <taxon>Metazoa</taxon>
        <taxon>Ecdysozoa</taxon>
        <taxon>Nematoda</taxon>
        <taxon>Chromadorea</taxon>
        <taxon>Rhabditida</taxon>
        <taxon>Rhabditina</taxon>
        <taxon>Rhabditomorpha</taxon>
        <taxon>Strongyloidea</taxon>
        <taxon>Metastrongylidae</taxon>
        <taxon>Parelaphostrongylus</taxon>
    </lineage>
</organism>
<evidence type="ECO:0000313" key="2">
    <source>
        <dbReference type="Proteomes" id="UP001196413"/>
    </source>
</evidence>
<reference evidence="1" key="1">
    <citation type="submission" date="2021-06" db="EMBL/GenBank/DDBJ databases">
        <title>Parelaphostrongylus tenuis whole genome reference sequence.</title>
        <authorList>
            <person name="Garwood T.J."/>
            <person name="Larsen P.A."/>
            <person name="Fountain-Jones N.M."/>
            <person name="Garbe J.R."/>
            <person name="Macchietto M.G."/>
            <person name="Kania S.A."/>
            <person name="Gerhold R.W."/>
            <person name="Richards J.E."/>
            <person name="Wolf T.M."/>
        </authorList>
    </citation>
    <scope>NUCLEOTIDE SEQUENCE</scope>
    <source>
        <strain evidence="1">MNPRO001-30</strain>
        <tissue evidence="1">Meninges</tissue>
    </source>
</reference>
<dbReference type="Proteomes" id="UP001196413">
    <property type="component" value="Unassembled WGS sequence"/>
</dbReference>
<keyword evidence="2" id="KW-1185">Reference proteome</keyword>
<proteinExistence type="predicted"/>
<dbReference type="EMBL" id="JAHQIW010003172">
    <property type="protein sequence ID" value="KAJ1357526.1"/>
    <property type="molecule type" value="Genomic_DNA"/>
</dbReference>
<dbReference type="AlphaFoldDB" id="A0AAD5N0L9"/>
<name>A0AAD5N0L9_PARTN</name>
<gene>
    <name evidence="1" type="ORF">KIN20_015696</name>
</gene>
<comment type="caution">
    <text evidence="1">The sequence shown here is derived from an EMBL/GenBank/DDBJ whole genome shotgun (WGS) entry which is preliminary data.</text>
</comment>
<protein>
    <submittedName>
        <fullName evidence="1">Uncharacterized protein</fullName>
    </submittedName>
</protein>
<sequence>MIAHANKHRKNNGDRTAWAMVAEQTNDCDAASAVTISTTDNWPKYFKEGNIGLEDMPRYDRLSALDKSDFQTALDAEPPSSSHELDEEVVASQLTFVSKLYLSKFVYVKPP</sequence>
<accession>A0AAD5N0L9</accession>
<evidence type="ECO:0000313" key="1">
    <source>
        <dbReference type="EMBL" id="KAJ1357526.1"/>
    </source>
</evidence>